<evidence type="ECO:0000313" key="3">
    <source>
        <dbReference type="Proteomes" id="UP001338309"/>
    </source>
</evidence>
<keyword evidence="3" id="KW-1185">Reference proteome</keyword>
<reference evidence="2 3" key="1">
    <citation type="submission" date="2023-08" db="EMBL/GenBank/DDBJ databases">
        <title>Draft genome sequence of Algoriphagus confluentis.</title>
        <authorList>
            <person name="Takatani N."/>
            <person name="Hosokawa M."/>
            <person name="Sawabe T."/>
        </authorList>
    </citation>
    <scope>NUCLEOTIDE SEQUENCE [LARGE SCALE GENOMIC DNA]</scope>
    <source>
        <strain evidence="2 3">NBRC 111222</strain>
    </source>
</reference>
<evidence type="ECO:0000313" key="2">
    <source>
        <dbReference type="EMBL" id="GMQ29528.1"/>
    </source>
</evidence>
<sequence>MTQSNYKANFKRLYSFLGIFFVIFLLLPNRGDAQVSISREGYPYCEPFIGGIDAIRRPDVTLFGDGNGPGNLASALTGQSIRLTENEQYKDGYVYLDLPFSPEYGIQVSFEYLSYGGDGADGIVFFMFDGAYGDLPPALPFNIGGFGGSLGYAPRIEGAITQPGLSGAYIGVALDEWGNFISLESTPPNKPNGLGPNPKLPGFMRYPHTVGIRGPASNNYQVFDYEEVNIFPRPPADQFTIDTGPFPGLTCASPEYRKVYVNLSPRPDVGYDLTVDVRVGANVYRVIGPTHYNFAAPENIKLGFSAATGENKNFHEIRNLAVDVSKVEEAQRPEASDEFYRTCVDEELEIFIDVDLRSSDKAFIQCIQLYEDGLDINDPTAPWNTFSSDIDHTQCGLTPICLACTSDLSEKPTPLGTFTATIEDLDDSNFDDLRDRVQIVFTPNPGATGRSKIYYTITDNFGLTSKPKELVVIINPIPEFLSEPVIQLPTCDGQNDGKITAEVGNLIPGFEHFWLYTNTAGVETNLGEGTVIGSVTNDGDAATFELDGVNVGQYVLVIRNPLDDGAGGYCEDRLIVPIIEDELGTPVTVDQDTFEICEGETVTIVPEVDPIYLNGRTPQFLWYKDAAKTQPITSNPSAPAADGFTYEINAQGQLIVNGLLSQGGNPFVYTYYVELREDRGGAQNLCSILGDLEIAATVTVFPAVSFDPPVIENDWCLGSSGSIDIVFRRGNEVLTQYILFDAAGNEVRPVQSTGLFQGLNKGNYTVTAYSNNPDCELSYDFEILGPDDTLALDVISFVNPSCELNNGAVRWQASGGNGTYSFVSITGYPLPTPPTVNQIGADVFEVTGLVSAPPYTLTLTVQDAQGCLSSSDQLITPQILPVYEVNEVTVCIGEAASINVSTLNTGFPDPNAQFRWFSDASATQQIGGGNPNPWGIDFTVDAASGTLTASNFPASTSVQTFEVFMKPSIDPYDPSNPVICDLPVLSATITVNPLPAIAIVRAQSASCFGGNDGVIEVNVTNGAIADFEFMLDGLTGYQASPVFNSGITAGNYTVRVRNRATFCEDILPVSIQDPSQLILTVTQEVDPSCELDNGSLIFEVVGGTPSASGTYTIQINGNALSTYSFTELSPNVFQVINLPGGNYEILVQDQNACPATAILDLVPQVLPEYTLQDLEVCENEFASILPTVVNPGVPDANPVFRWYRDGAATDEILSGVDATLGVTFNVDQSNGRLDISNFAGAGTFTFYLKPDILNGCPLDPIPVTLTVNPLPTADFTPVSPLCFGEANGRLVLSAGASPDYSYALVGNPAPFDSGTGAFEGLPAGNYQIEVTNTVTGCVQLIDVTIDPTPELLVNLVSQQDPTCKLDNGQFIFEILGGTPLSAGEYTVAINGTPLGSFNPTETSANVFLVENLPGGAYEIRVTDQNDCSVQLSLDLVPQILPEYTLQDLEVCENEFASILPTVVNPGVPDANPVFRWYRDGAATDEILSGVDATLGVTFNVDQSNGRLDISNFAGAGTFTFYLKPDILNGCPLDPIPVTLTVNPLPTADFTPVSPLCFGEANGRLVLSAGASPDYSYALVGNPAPFDSGTGAFEGLPAGNYQIEVTNTVTGCVQLIDVTIDPTPELIITLINQENPTCGAANGTFSFEVNGGVPAYSLTINGQPIADFDFNQTGNSYEVRSLAPGSYEVEVMDSNACVKTLPAVTLVNDDGLTVDVTPQDLVLCEGAVAQILPDIQAPAGAVFVIRWFKDAAYTQAISSGDTDGDVSYEVLANNSLLVSGLKAGTYTYYGRLQGAGICTIQFPSSVEILPPLEASLTATPITCFGDSNGSVLVENASGGSGSYEFSIDGATWQTNPLFDNLPAGTYQLEMRDQNGEATCYFSEPFEILGPAGPIVLDDFNQFVASCGLDNGEIFNIEISGGWGNYAHQWTVGSPTGAPIAGSLDKIENLAPGTYYLTVTDSGGCPEVFEFQIGTAPDPQYTVVPPGDKCFGEQVALEAVHTPADPNSPVARTEIAWYKNPNQSGLIANGPDPGNPNIVYSIVVDPNNFVNSTLLIDGLAPGTYTYYLFVVCTGVEIPVTFEVFEFPDLTINAEDESCYQANDGKIVVTGNLEPGMTFQVGSVTYTAAELANTSFAPGNYTINVQGAVCSRIFQTSIQAATEIKAVLIDSKDAACGVKDGFLTFEWEGGKAPYSLTLTSTSGESFTHQTSDLTYSFAGLGQGDYILQIVDDNGCDFNLANPVSINNGPSEIIVDRVYSTCDGIPVSIVPSVNPSNPNPVFTWYLGSISAANVLRNGFQQNGLTFNLNARGNLTISGITTANAPFDLWVTVDGPNICVGDQKQVTIEVFGNPEVQVTPVPEQCFGDGGSLLLNIPTNQSIEFSLNGGPYQAYPTSEINGLAQGTYSLSARNPSGCVIQIGSYTITGPAGPLEIQNLTAIGATCLSPNGQIFGTVAGGTAPYSLVVDSDSGPIDASSIQWTGNNFVVDNLPLGAYSMTLTDANLCVVNETGLTISNEPLKVATDDVTICEGEVAVLTPRVTGGQGAGLTYSWFKDAQGLDEIPVGTSTDGSITYNLTDRGILSITGLKSSDSPLPFYVELDINAACGRELEEALVTINPIPNLRTSNPSIVCDPTQTVDLSLYIDGFDPNRYDYEVLDGYGNALRMDEIRTISETGIYRVRMKNKGSNCYTPTERILVRIAEVQLVANFDYQVEIVPGQPSPNAEVGIGDQVVFNDLSLGNPIRWEWDFGDGTTSTLPSPNHTYNEIGTFLVILKTWDDLGCESVAIIELVVSDNFDIIFPNAFTPDRSDGKNNLFFPKYRGLASLEFYVFTTWGELIYESSSLEAQGWDGTFRGRPAINGNYVYRAKYRSRGGFVGETAGVFVLIR</sequence>
<name>A0ABQ6PQR0_9BACT</name>
<comment type="caution">
    <text evidence="2">The sequence shown here is derived from an EMBL/GenBank/DDBJ whole genome shotgun (WGS) entry which is preliminary data.</text>
</comment>
<proteinExistence type="predicted"/>
<accession>A0ABQ6PQR0</accession>
<dbReference type="SUPFAM" id="SSF49899">
    <property type="entry name" value="Concanavalin A-like lectins/glucanases"/>
    <property type="match status" value="1"/>
</dbReference>
<dbReference type="PROSITE" id="PS50093">
    <property type="entry name" value="PKD"/>
    <property type="match status" value="1"/>
</dbReference>
<protein>
    <submittedName>
        <fullName evidence="2">PKD domain-containing protein</fullName>
    </submittedName>
</protein>
<dbReference type="InterPro" id="IPR000601">
    <property type="entry name" value="PKD_dom"/>
</dbReference>
<feature type="domain" description="PKD" evidence="1">
    <location>
        <begin position="2727"/>
        <end position="2777"/>
    </location>
</feature>
<dbReference type="Gene3D" id="2.60.120.200">
    <property type="match status" value="1"/>
</dbReference>
<dbReference type="Pfam" id="PF18911">
    <property type="entry name" value="PKD_4"/>
    <property type="match status" value="1"/>
</dbReference>
<dbReference type="InterPro" id="IPR025667">
    <property type="entry name" value="SprB_repeat"/>
</dbReference>
<dbReference type="Proteomes" id="UP001338309">
    <property type="component" value="Unassembled WGS sequence"/>
</dbReference>
<evidence type="ECO:0000259" key="1">
    <source>
        <dbReference type="PROSITE" id="PS50093"/>
    </source>
</evidence>
<dbReference type="Pfam" id="PF13573">
    <property type="entry name" value="SprB"/>
    <property type="match status" value="1"/>
</dbReference>
<dbReference type="SMART" id="SM00089">
    <property type="entry name" value="PKD"/>
    <property type="match status" value="1"/>
</dbReference>
<dbReference type="Pfam" id="PF13585">
    <property type="entry name" value="CHU_C"/>
    <property type="match status" value="1"/>
</dbReference>
<dbReference type="InterPro" id="IPR035986">
    <property type="entry name" value="PKD_dom_sf"/>
</dbReference>
<dbReference type="InterPro" id="IPR022409">
    <property type="entry name" value="PKD/Chitinase_dom"/>
</dbReference>
<dbReference type="EMBL" id="BTPD01000006">
    <property type="protein sequence ID" value="GMQ29528.1"/>
    <property type="molecule type" value="Genomic_DNA"/>
</dbReference>
<dbReference type="SUPFAM" id="SSF49299">
    <property type="entry name" value="PKD domain"/>
    <property type="match status" value="1"/>
</dbReference>
<dbReference type="Gene3D" id="2.60.40.10">
    <property type="entry name" value="Immunoglobulins"/>
    <property type="match status" value="1"/>
</dbReference>
<gene>
    <name evidence="2" type="ORF">Aconfl_21710</name>
</gene>
<dbReference type="CDD" id="cd00146">
    <property type="entry name" value="PKD"/>
    <property type="match status" value="1"/>
</dbReference>
<dbReference type="InterPro" id="IPR013320">
    <property type="entry name" value="ConA-like_dom_sf"/>
</dbReference>
<organism evidence="2 3">
    <name type="scientific">Algoriphagus confluentis</name>
    <dbReference type="NCBI Taxonomy" id="1697556"/>
    <lineage>
        <taxon>Bacteria</taxon>
        <taxon>Pseudomonadati</taxon>
        <taxon>Bacteroidota</taxon>
        <taxon>Cytophagia</taxon>
        <taxon>Cytophagales</taxon>
        <taxon>Cyclobacteriaceae</taxon>
        <taxon>Algoriphagus</taxon>
    </lineage>
</organism>
<dbReference type="InterPro" id="IPR013783">
    <property type="entry name" value="Ig-like_fold"/>
</dbReference>